<proteinExistence type="predicted"/>
<gene>
    <name evidence="1" type="ORF">CHC_T00006511001</name>
</gene>
<organism evidence="1 2">
    <name type="scientific">Chondrus crispus</name>
    <name type="common">Carrageen Irish moss</name>
    <name type="synonym">Polymorpha crispa</name>
    <dbReference type="NCBI Taxonomy" id="2769"/>
    <lineage>
        <taxon>Eukaryota</taxon>
        <taxon>Rhodophyta</taxon>
        <taxon>Florideophyceae</taxon>
        <taxon>Rhodymeniophycidae</taxon>
        <taxon>Gigartinales</taxon>
        <taxon>Gigartinaceae</taxon>
        <taxon>Chondrus</taxon>
    </lineage>
</organism>
<dbReference type="EMBL" id="HG001959">
    <property type="protein sequence ID" value="CDF38724.1"/>
    <property type="molecule type" value="Genomic_DNA"/>
</dbReference>
<dbReference type="Proteomes" id="UP000012073">
    <property type="component" value="Unassembled WGS sequence"/>
</dbReference>
<evidence type="ECO:0000313" key="2">
    <source>
        <dbReference type="Proteomes" id="UP000012073"/>
    </source>
</evidence>
<dbReference type="AlphaFoldDB" id="R7QKW3"/>
<sequence length="319" mass="35879">MAATFQDLPDVAMHLIAQYALGMSEHGILKPDIAAQRTAVSLSRTCKRLRVATAHAVKELHYGTCEGMWPSVRVISPYIWENLRVMDCTVNRSGLLGFLKWLMPGTGITCFRLRVVGDPYPEARLLQLERVLLGRLFTQCGHRLVELEITGINCQALLFSVLFQCTSLRDFRISDYGEESSSTLLSMVMLLCLANRKSLQSIEFPFQIWRDRMDKVPNGSVLYAACEVTWATLWGSYRAGLKESAVNLPSDETELIASFKKVSLRMDDLEISMKRNLGDFKTLAPFIEAGDIPDVVLWRLMPKLLQVNSRPVSKSGDGR</sequence>
<protein>
    <submittedName>
        <fullName evidence="1">Uncharacterized protein</fullName>
    </submittedName>
</protein>
<dbReference type="GeneID" id="17326344"/>
<name>R7QKW3_CHOCR</name>
<dbReference type="OrthoDB" id="4464at2759"/>
<dbReference type="KEGG" id="ccp:CHC_T00006511001"/>
<accession>R7QKW3</accession>
<dbReference type="Gramene" id="CDF38724">
    <property type="protein sequence ID" value="CDF38724"/>
    <property type="gene ID" value="CHC_T00006511001"/>
</dbReference>
<reference evidence="2" key="1">
    <citation type="journal article" date="2013" name="Proc. Natl. Acad. Sci. U.S.A.">
        <title>Genome structure and metabolic features in the red seaweed Chondrus crispus shed light on evolution of the Archaeplastida.</title>
        <authorList>
            <person name="Collen J."/>
            <person name="Porcel B."/>
            <person name="Carre W."/>
            <person name="Ball S.G."/>
            <person name="Chaparro C."/>
            <person name="Tonon T."/>
            <person name="Barbeyron T."/>
            <person name="Michel G."/>
            <person name="Noel B."/>
            <person name="Valentin K."/>
            <person name="Elias M."/>
            <person name="Artiguenave F."/>
            <person name="Arun A."/>
            <person name="Aury J.M."/>
            <person name="Barbosa-Neto J.F."/>
            <person name="Bothwell J.H."/>
            <person name="Bouget F.Y."/>
            <person name="Brillet L."/>
            <person name="Cabello-Hurtado F."/>
            <person name="Capella-Gutierrez S."/>
            <person name="Charrier B."/>
            <person name="Cladiere L."/>
            <person name="Cock J.M."/>
            <person name="Coelho S.M."/>
            <person name="Colleoni C."/>
            <person name="Czjzek M."/>
            <person name="Da Silva C."/>
            <person name="Delage L."/>
            <person name="Denoeud F."/>
            <person name="Deschamps P."/>
            <person name="Dittami S.M."/>
            <person name="Gabaldon T."/>
            <person name="Gachon C.M."/>
            <person name="Groisillier A."/>
            <person name="Herve C."/>
            <person name="Jabbari K."/>
            <person name="Katinka M."/>
            <person name="Kloareg B."/>
            <person name="Kowalczyk N."/>
            <person name="Labadie K."/>
            <person name="Leblanc C."/>
            <person name="Lopez P.J."/>
            <person name="McLachlan D.H."/>
            <person name="Meslet-Cladiere L."/>
            <person name="Moustafa A."/>
            <person name="Nehr Z."/>
            <person name="Nyvall Collen P."/>
            <person name="Panaud O."/>
            <person name="Partensky F."/>
            <person name="Poulain J."/>
            <person name="Rensing S.A."/>
            <person name="Rousvoal S."/>
            <person name="Samson G."/>
            <person name="Symeonidi A."/>
            <person name="Weissenbach J."/>
            <person name="Zambounis A."/>
            <person name="Wincker P."/>
            <person name="Boyen C."/>
        </authorList>
    </citation>
    <scope>NUCLEOTIDE SEQUENCE [LARGE SCALE GENOMIC DNA]</scope>
    <source>
        <strain evidence="2">cv. Stackhouse</strain>
    </source>
</reference>
<keyword evidence="2" id="KW-1185">Reference proteome</keyword>
<dbReference type="RefSeq" id="XP_005718629.1">
    <property type="nucleotide sequence ID" value="XM_005718572.1"/>
</dbReference>
<evidence type="ECO:0000313" key="1">
    <source>
        <dbReference type="EMBL" id="CDF38724.1"/>
    </source>
</evidence>